<evidence type="ECO:0000313" key="1">
    <source>
        <dbReference type="Proteomes" id="UP000790787"/>
    </source>
</evidence>
<reference evidence="1" key="1">
    <citation type="journal article" date="2014" name="Nat. Commun.">
        <title>The tobacco genome sequence and its comparison with those of tomato and potato.</title>
        <authorList>
            <person name="Sierro N."/>
            <person name="Battey J.N."/>
            <person name="Ouadi S."/>
            <person name="Bakaher N."/>
            <person name="Bovet L."/>
            <person name="Willig A."/>
            <person name="Goepfert S."/>
            <person name="Peitsch M.C."/>
            <person name="Ivanov N.V."/>
        </authorList>
    </citation>
    <scope>NUCLEOTIDE SEQUENCE [LARGE SCALE GENOMIC DNA]</scope>
</reference>
<reference evidence="2" key="2">
    <citation type="submission" date="2025-08" db="UniProtKB">
        <authorList>
            <consortium name="RefSeq"/>
        </authorList>
    </citation>
    <scope>IDENTIFICATION</scope>
    <source>
        <tissue evidence="2">Leaf</tissue>
    </source>
</reference>
<evidence type="ECO:0000313" key="2">
    <source>
        <dbReference type="RefSeq" id="XP_075091788.1"/>
    </source>
</evidence>
<organism evidence="1 2">
    <name type="scientific">Nicotiana tabacum</name>
    <name type="common">Common tobacco</name>
    <dbReference type="NCBI Taxonomy" id="4097"/>
    <lineage>
        <taxon>Eukaryota</taxon>
        <taxon>Viridiplantae</taxon>
        <taxon>Streptophyta</taxon>
        <taxon>Embryophyta</taxon>
        <taxon>Tracheophyta</taxon>
        <taxon>Spermatophyta</taxon>
        <taxon>Magnoliopsida</taxon>
        <taxon>eudicotyledons</taxon>
        <taxon>Gunneridae</taxon>
        <taxon>Pentapetalae</taxon>
        <taxon>asterids</taxon>
        <taxon>lamiids</taxon>
        <taxon>Solanales</taxon>
        <taxon>Solanaceae</taxon>
        <taxon>Nicotianoideae</taxon>
        <taxon>Nicotianeae</taxon>
        <taxon>Nicotiana</taxon>
    </lineage>
</organism>
<dbReference type="RefSeq" id="XP_075091788.1">
    <property type="nucleotide sequence ID" value="XM_075235687.1"/>
</dbReference>
<gene>
    <name evidence="2" type="primary">LOC142171957</name>
</gene>
<accession>A0AC58T3H4</accession>
<keyword evidence="1" id="KW-1185">Reference proteome</keyword>
<protein>
    <submittedName>
        <fullName evidence="2">Uncharacterized protein LOC142171957</fullName>
    </submittedName>
</protein>
<dbReference type="Proteomes" id="UP000790787">
    <property type="component" value="Chromosome 17"/>
</dbReference>
<proteinExistence type="predicted"/>
<name>A0AC58T3H4_TOBAC</name>
<sequence>MECGLLELPAQGNRYTWSDKHDEQRSFSKIDWIFINEEWFDIMPDFSEGWNYNIEGCKMFAVLRRLKVQKRKLKALNTQAFHNIVPEASENMIILKQAQVQLQKFPSNLEYQQAERSNATWIKLSDDNTRYFYLVIKHRKLKQAITQLRDSSGNWQTNPDTIAKMFVDYYEDLLGRKSNGRIHAVRGILDNGPLLLVNQQLEMMKPFTEKEVKQAMFQIDNNNSPGPDGKTSLGCLMKIDLRKAYDMVSWEFLEEALIGFGFPDRFIQWIMVCVTTTMFTVKINREGHGYFAGKRGLRQGDPLSPLLFILVMEYLSRSLKIISRLPDFRFHPMCKELQLTHLTFADDLMIFVKHVSSRSRRRSQGHAVSKNRICTGHISYQTEGQKKVALVAWEKVCCPNKLGGLNVKGCKVWNMASIGKLLWQLVMNKESLWVRWVHGVYMKADHNIWTHSPPMDSSWYWRELNTLKGNIQGWYSQDKYILPSGGSYSITNNYLAMINQQSRLEIADLVWTVVALPRHRFVMWLAIQGRLLTKDRPIRMQIPVENINCRLCEEEQLESKEHVFVDCGWIKAVRQEINQ</sequence>